<protein>
    <submittedName>
        <fullName evidence="3">DUF6299 family protein</fullName>
    </submittedName>
</protein>
<evidence type="ECO:0000256" key="1">
    <source>
        <dbReference type="SAM" id="SignalP"/>
    </source>
</evidence>
<evidence type="ECO:0000313" key="4">
    <source>
        <dbReference type="Proteomes" id="UP001617351"/>
    </source>
</evidence>
<feature type="chain" id="PRO_5045891925" evidence="1">
    <location>
        <begin position="29"/>
        <end position="152"/>
    </location>
</feature>
<gene>
    <name evidence="3" type="ORF">ACIO7M_28975</name>
</gene>
<evidence type="ECO:0000313" key="3">
    <source>
        <dbReference type="EMBL" id="MFJ2825113.1"/>
    </source>
</evidence>
<accession>A0ABW8EPN0</accession>
<organism evidence="3 4">
    <name type="scientific">Streptomyces toxytricini</name>
    <name type="common">Actinomyces toxytricini</name>
    <dbReference type="NCBI Taxonomy" id="67369"/>
    <lineage>
        <taxon>Bacteria</taxon>
        <taxon>Bacillati</taxon>
        <taxon>Actinomycetota</taxon>
        <taxon>Actinomycetes</taxon>
        <taxon>Kitasatosporales</taxon>
        <taxon>Streptomycetaceae</taxon>
        <taxon>Streptomyces</taxon>
    </lineage>
</organism>
<dbReference type="RefSeq" id="WP_402386103.1">
    <property type="nucleotide sequence ID" value="NZ_JBIUYY010000015.1"/>
</dbReference>
<comment type="caution">
    <text evidence="3">The sequence shown here is derived from an EMBL/GenBank/DDBJ whole genome shotgun (WGS) entry which is preliminary data.</text>
</comment>
<dbReference type="Proteomes" id="UP001617351">
    <property type="component" value="Unassembled WGS sequence"/>
</dbReference>
<reference evidence="3 4" key="1">
    <citation type="submission" date="2024-10" db="EMBL/GenBank/DDBJ databases">
        <title>The Natural Products Discovery Center: Release of the First 8490 Sequenced Strains for Exploring Actinobacteria Biosynthetic Diversity.</title>
        <authorList>
            <person name="Kalkreuter E."/>
            <person name="Kautsar S.A."/>
            <person name="Yang D."/>
            <person name="Bader C.D."/>
            <person name="Teijaro C.N."/>
            <person name="Fluegel L."/>
            <person name="Davis C.M."/>
            <person name="Simpson J.R."/>
            <person name="Lauterbach L."/>
            <person name="Steele A.D."/>
            <person name="Gui C."/>
            <person name="Meng S."/>
            <person name="Li G."/>
            <person name="Viehrig K."/>
            <person name="Ye F."/>
            <person name="Su P."/>
            <person name="Kiefer A.F."/>
            <person name="Nichols A."/>
            <person name="Cepeda A.J."/>
            <person name="Yan W."/>
            <person name="Fan B."/>
            <person name="Jiang Y."/>
            <person name="Adhikari A."/>
            <person name="Zheng C.-J."/>
            <person name="Schuster L."/>
            <person name="Cowan T.M."/>
            <person name="Smanski M.J."/>
            <person name="Chevrette M.G."/>
            <person name="De Carvalho L.P.S."/>
            <person name="Shen B."/>
        </authorList>
    </citation>
    <scope>NUCLEOTIDE SEQUENCE [LARGE SCALE GENOMIC DNA]</scope>
    <source>
        <strain evidence="3 4">NPDC087220</strain>
    </source>
</reference>
<feature type="signal peptide" evidence="1">
    <location>
        <begin position="1"/>
        <end position="28"/>
    </location>
</feature>
<proteinExistence type="predicted"/>
<keyword evidence="1" id="KW-0732">Signal</keyword>
<keyword evidence="4" id="KW-1185">Reference proteome</keyword>
<evidence type="ECO:0000259" key="2">
    <source>
        <dbReference type="Pfam" id="PF19816"/>
    </source>
</evidence>
<name>A0ABW8EPN0_STRT5</name>
<sequence>MSIRRTRMPLTVLAALAAATAFATPAGATVYEQEISVRPYAQLAADGTITLSGSYKCSTASPSGAMQISATVVQEGTRLTTTAEESPVCDGTEREWRGTAGTPQSLGIPGGIHEGEALFEARLQEIGFSGASLLPSSVDAVAVDSRPGRVGG</sequence>
<feature type="domain" description="DUF6299" evidence="2">
    <location>
        <begin position="33"/>
        <end position="136"/>
    </location>
</feature>
<dbReference type="InterPro" id="IPR046266">
    <property type="entry name" value="DUF6299"/>
</dbReference>
<dbReference type="Pfam" id="PF19816">
    <property type="entry name" value="DUF6299"/>
    <property type="match status" value="1"/>
</dbReference>
<dbReference type="EMBL" id="JBIUYY010000015">
    <property type="protein sequence ID" value="MFJ2825113.1"/>
    <property type="molecule type" value="Genomic_DNA"/>
</dbReference>